<organism evidence="1">
    <name type="scientific">Peduovirinae sp. ctySy20</name>
    <dbReference type="NCBI Taxonomy" id="2825211"/>
    <lineage>
        <taxon>Viruses</taxon>
        <taxon>Duplodnaviria</taxon>
        <taxon>Heunggongvirae</taxon>
        <taxon>Uroviricota</taxon>
        <taxon>Caudoviricetes</taxon>
        <taxon>Peduoviridae</taxon>
    </lineage>
</organism>
<evidence type="ECO:0000313" key="1">
    <source>
        <dbReference type="EMBL" id="DAE11138.1"/>
    </source>
</evidence>
<reference evidence="1" key="1">
    <citation type="journal article" date="2021" name="Proc. Natl. Acad. Sci. U.S.A.">
        <title>A Catalog of Tens of Thousands of Viruses from Human Metagenomes Reveals Hidden Associations with Chronic Diseases.</title>
        <authorList>
            <person name="Tisza M.J."/>
            <person name="Buck C.B."/>
        </authorList>
    </citation>
    <scope>NUCLEOTIDE SEQUENCE</scope>
    <source>
        <strain evidence="1">CtySy20</strain>
    </source>
</reference>
<proteinExistence type="predicted"/>
<dbReference type="EMBL" id="BK015526">
    <property type="protein sequence ID" value="DAE11138.1"/>
    <property type="molecule type" value="Genomic_DNA"/>
</dbReference>
<name>A0A8S5PW65_9CAUD</name>
<sequence length="52" mass="6086">MECQRYGLAYRMIYPYSLAIPRYAFRAIQLLALPTIAYISNNKKDLRFLASP</sequence>
<accession>A0A8S5PW65</accession>
<protein>
    <submittedName>
        <fullName evidence="1">Uncharacterized protein</fullName>
    </submittedName>
</protein>